<dbReference type="AlphaFoldDB" id="A0A7X2NN87"/>
<feature type="domain" description="Actin-like protein N-terminal" evidence="1">
    <location>
        <begin position="28"/>
        <end position="196"/>
    </location>
</feature>
<dbReference type="Gene3D" id="3.30.420.40">
    <property type="match status" value="1"/>
</dbReference>
<keyword evidence="3" id="KW-1185">Reference proteome</keyword>
<comment type="caution">
    <text evidence="2">The sequence shown here is derived from an EMBL/GenBank/DDBJ whole genome shotgun (WGS) entry which is preliminary data.</text>
</comment>
<dbReference type="Proteomes" id="UP000429958">
    <property type="component" value="Unassembled WGS sequence"/>
</dbReference>
<dbReference type="RefSeq" id="WP_154473454.1">
    <property type="nucleotide sequence ID" value="NZ_VUMD01000017.1"/>
</dbReference>
<dbReference type="EMBL" id="VUMD01000017">
    <property type="protein sequence ID" value="MSS38010.1"/>
    <property type="molecule type" value="Genomic_DNA"/>
</dbReference>
<gene>
    <name evidence="2" type="ORF">FYJ39_15965</name>
</gene>
<dbReference type="InterPro" id="IPR040607">
    <property type="entry name" value="ALP_N"/>
</dbReference>
<protein>
    <submittedName>
        <fullName evidence="2">ParM/StbA family protein</fullName>
    </submittedName>
</protein>
<reference evidence="2 3" key="1">
    <citation type="submission" date="2019-08" db="EMBL/GenBank/DDBJ databases">
        <title>In-depth cultivation of the pig gut microbiome towards novel bacterial diversity and tailored functional studies.</title>
        <authorList>
            <person name="Wylensek D."/>
            <person name="Hitch T.C.A."/>
            <person name="Clavel T."/>
        </authorList>
    </citation>
    <scope>NUCLEOTIDE SEQUENCE [LARGE SCALE GENOMIC DNA]</scope>
    <source>
        <strain evidence="2 3">WCA-389-WT-23D1</strain>
    </source>
</reference>
<accession>A0A7X2NN87</accession>
<proteinExistence type="predicted"/>
<organism evidence="2 3">
    <name type="scientific">Clostridium porci</name>
    <dbReference type="NCBI Taxonomy" id="2605778"/>
    <lineage>
        <taxon>Bacteria</taxon>
        <taxon>Bacillati</taxon>
        <taxon>Bacillota</taxon>
        <taxon>Clostridia</taxon>
        <taxon>Eubacteriales</taxon>
        <taxon>Clostridiaceae</taxon>
        <taxon>Clostridium</taxon>
    </lineage>
</organism>
<dbReference type="Pfam" id="PF17989">
    <property type="entry name" value="ALP_N"/>
    <property type="match status" value="1"/>
</dbReference>
<dbReference type="InterPro" id="IPR043129">
    <property type="entry name" value="ATPase_NBD"/>
</dbReference>
<dbReference type="SUPFAM" id="SSF53067">
    <property type="entry name" value="Actin-like ATPase domain"/>
    <property type="match status" value="2"/>
</dbReference>
<evidence type="ECO:0000259" key="1">
    <source>
        <dbReference type="Pfam" id="PF17989"/>
    </source>
</evidence>
<sequence length="396" mass="44823">MVNTIDYRTRSIMNEKQNVSVDGYWPIAIDVGYSAVKCFSPNMICAFPSYAKNLGKNPKLYGEQDLHEILYRDGETGEIWRVGRSAQLMVDDRDTSDSQMELYGRERYFSPMFKVLIRTGLALSILNNSAGNYNAKQIMVQTGLPPAYLEDDKEFLIDAIAGHHKFAIKTGRQRSYINLELDILAKNVDVMSQPEGTLMSIAMDDNAMTIPAAKKYFQSRIILCDVGHGTLDLFDIVNRTSHSKETFNEFGMREVLNLTSQKIKERTGVTIRSAAMQNALETGTIIVKKRNGMKLSSKAEAFDDLLEEASAHICQAAVEKIMNMYAGLFNYDYLILTGGTSAAWENYIKEYFQDVEGLTVVMGNENCPDLDMIFCNVRGYYMYLINTLKRLEKKAR</sequence>
<evidence type="ECO:0000313" key="2">
    <source>
        <dbReference type="EMBL" id="MSS38010.1"/>
    </source>
</evidence>
<name>A0A7X2NN87_9CLOT</name>
<evidence type="ECO:0000313" key="3">
    <source>
        <dbReference type="Proteomes" id="UP000429958"/>
    </source>
</evidence>